<dbReference type="AlphaFoldDB" id="A0A1L7XYP3"/>
<evidence type="ECO:0000256" key="1">
    <source>
        <dbReference type="ARBA" id="ARBA00004609"/>
    </source>
</evidence>
<protein>
    <recommendedName>
        <fullName evidence="6">1,3-beta-glucanosyltransferase</fullName>
        <ecNumber evidence="6">2.4.1.-</ecNumber>
    </recommendedName>
</protein>
<dbReference type="STRING" id="576137.A0A1L7XYP3"/>
<evidence type="ECO:0000313" key="8">
    <source>
        <dbReference type="Proteomes" id="UP000184330"/>
    </source>
</evidence>
<evidence type="ECO:0000256" key="2">
    <source>
        <dbReference type="ARBA" id="ARBA00007528"/>
    </source>
</evidence>
<keyword evidence="3" id="KW-0732">Signal</keyword>
<dbReference type="SUPFAM" id="SSF51445">
    <property type="entry name" value="(Trans)glycosidases"/>
    <property type="match status" value="1"/>
</dbReference>
<sequence length="426" mass="45611">MPKLQVKLLLTSLPGTYIWPQQGLSLWCQPAAAAGVLVLSCPSPGLLPPTVNLSAYQSASSLPQPANTLITEAALFTPSHRPPRPNQRLRSTTTVLLGSASAALDPIVTKARLQFTWGLKTGYTDPLADTTSCKRDIPLLQKAGANTIRTYAIDPTKDLSVCMGLLDAAGIYVISDLGEPNTSINREDPEWNVDLLNRYTSAIESLANYTNTIGFFAGNEVPNNLSYTGSSAFVKAAVRDTKAYIKAKGYHAMGVGYAADNLPSVRANVAAYFNCGPSEDAIDFWGYNIYEWCGNSDYVTSRYKDRYGRNTPCGGAAGRKFTEIPAIYGSNMTEVFSGGIVYKFFQEENDYGLASVDGSSSTLADCAPFSSQLNAAKPTGVNSASYSPSNSALACPTVASTWDVAPTGRLLAKKPWGIKPYSHPAL</sequence>
<accession>A0A1L7XYP3</accession>
<keyword evidence="8" id="KW-1185">Reference proteome</keyword>
<dbReference type="OrthoDB" id="421038at2759"/>
<keyword evidence="4" id="KW-1015">Disulfide bond</keyword>
<gene>
    <name evidence="7" type="ORF">PAC_20093</name>
</gene>
<evidence type="ECO:0000256" key="4">
    <source>
        <dbReference type="ARBA" id="ARBA00023157"/>
    </source>
</evidence>
<dbReference type="GO" id="GO:0071970">
    <property type="term" value="P:fungal-type cell wall (1-&gt;3)-beta-D-glucan biosynthetic process"/>
    <property type="evidence" value="ECO:0007669"/>
    <property type="project" value="TreeGrafter"/>
</dbReference>
<dbReference type="PANTHER" id="PTHR31468:SF2">
    <property type="entry name" value="1,3-BETA-GLUCANOSYLTRANSFERASE GAS1"/>
    <property type="match status" value="1"/>
</dbReference>
<keyword evidence="6" id="KW-0472">Membrane</keyword>
<evidence type="ECO:0000313" key="7">
    <source>
        <dbReference type="EMBL" id="CZR70192.1"/>
    </source>
</evidence>
<dbReference type="PANTHER" id="PTHR31468">
    <property type="entry name" value="1,3-BETA-GLUCANOSYLTRANSFERASE GAS1"/>
    <property type="match status" value="1"/>
</dbReference>
<keyword evidence="6" id="KW-0449">Lipoprotein</keyword>
<comment type="subcellular location">
    <subcellularLocation>
        <location evidence="1 6">Cell membrane</location>
        <topology evidence="1 6">Lipid-anchor</topology>
        <topology evidence="1 6">GPI-anchor</topology>
    </subcellularLocation>
</comment>
<keyword evidence="6" id="KW-0808">Transferase</keyword>
<dbReference type="EMBL" id="FJOG01000106">
    <property type="protein sequence ID" value="CZR70192.1"/>
    <property type="molecule type" value="Genomic_DNA"/>
</dbReference>
<dbReference type="GO" id="GO:0042124">
    <property type="term" value="F:1,3-beta-glucanosyltransferase activity"/>
    <property type="evidence" value="ECO:0007669"/>
    <property type="project" value="TreeGrafter"/>
</dbReference>
<reference evidence="7 8" key="1">
    <citation type="submission" date="2016-03" db="EMBL/GenBank/DDBJ databases">
        <authorList>
            <person name="Ploux O."/>
        </authorList>
    </citation>
    <scope>NUCLEOTIDE SEQUENCE [LARGE SCALE GENOMIC DNA]</scope>
    <source>
        <strain evidence="7 8">UAMH 11012</strain>
    </source>
</reference>
<dbReference type="GO" id="GO:0098552">
    <property type="term" value="C:side of membrane"/>
    <property type="evidence" value="ECO:0007669"/>
    <property type="project" value="UniProtKB-KW"/>
</dbReference>
<dbReference type="EC" id="2.4.1.-" evidence="6"/>
<keyword evidence="6" id="KW-0336">GPI-anchor</keyword>
<dbReference type="GO" id="GO:0031505">
    <property type="term" value="P:fungal-type cell wall organization"/>
    <property type="evidence" value="ECO:0007669"/>
    <property type="project" value="TreeGrafter"/>
</dbReference>
<dbReference type="Pfam" id="PF03198">
    <property type="entry name" value="Glyco_hydro_72"/>
    <property type="match status" value="1"/>
</dbReference>
<evidence type="ECO:0000256" key="5">
    <source>
        <dbReference type="ARBA" id="ARBA00023180"/>
    </source>
</evidence>
<proteinExistence type="inferred from homology"/>
<name>A0A1L7XYP3_9HELO</name>
<keyword evidence="5" id="KW-0325">Glycoprotein</keyword>
<dbReference type="Gene3D" id="3.20.20.80">
    <property type="entry name" value="Glycosidases"/>
    <property type="match status" value="1"/>
</dbReference>
<evidence type="ECO:0000256" key="6">
    <source>
        <dbReference type="RuleBase" id="RU361209"/>
    </source>
</evidence>
<comment type="function">
    <text evidence="6">Splits internally a 1,3-beta-glucan molecule and transfers the newly generated reducing end (the donor) to the non-reducing end of another 1,3-beta-glucan molecule (the acceptor) forming a 1,3-beta linkage, resulting in the elongation of 1,3-beta-glucan chains in the cell wall.</text>
</comment>
<evidence type="ECO:0000256" key="3">
    <source>
        <dbReference type="ARBA" id="ARBA00022729"/>
    </source>
</evidence>
<dbReference type="Proteomes" id="UP000184330">
    <property type="component" value="Unassembled WGS sequence"/>
</dbReference>
<organism evidence="7 8">
    <name type="scientific">Phialocephala subalpina</name>
    <dbReference type="NCBI Taxonomy" id="576137"/>
    <lineage>
        <taxon>Eukaryota</taxon>
        <taxon>Fungi</taxon>
        <taxon>Dikarya</taxon>
        <taxon>Ascomycota</taxon>
        <taxon>Pezizomycotina</taxon>
        <taxon>Leotiomycetes</taxon>
        <taxon>Helotiales</taxon>
        <taxon>Mollisiaceae</taxon>
        <taxon>Phialocephala</taxon>
        <taxon>Phialocephala fortinii species complex</taxon>
    </lineage>
</organism>
<dbReference type="GO" id="GO:0005886">
    <property type="term" value="C:plasma membrane"/>
    <property type="evidence" value="ECO:0007669"/>
    <property type="project" value="UniProtKB-SubCell"/>
</dbReference>
<dbReference type="InterPro" id="IPR017853">
    <property type="entry name" value="GH"/>
</dbReference>
<dbReference type="InterPro" id="IPR004886">
    <property type="entry name" value="Glucanosyltransferase"/>
</dbReference>
<comment type="similarity">
    <text evidence="2 6">Belongs to the glycosyl hydrolase 72 family.</text>
</comment>